<dbReference type="GO" id="GO:0046933">
    <property type="term" value="F:proton-transporting ATP synthase activity, rotational mechanism"/>
    <property type="evidence" value="ECO:0007669"/>
    <property type="project" value="InterPro"/>
</dbReference>
<gene>
    <name evidence="7" type="ORF">A3D51_02080</name>
</gene>
<sequence>MKASWYAEALYGALQGEHVVTESDSKKVFTNFRRVVMERGHDRLLPFVARELDKIIAREKIKKEVILVTADAKSQNKWAHIYDHYEKEGAIPKGAIRRDVTDESIVGGFQIRTKDTLIDGSYKKSLLELYRSITN</sequence>
<keyword evidence="3" id="KW-0375">Hydrogen ion transport</keyword>
<evidence type="ECO:0000256" key="5">
    <source>
        <dbReference type="ARBA" id="ARBA00023136"/>
    </source>
</evidence>
<name>A0A1G2S8F5_9BACT</name>
<dbReference type="GO" id="GO:0016020">
    <property type="term" value="C:membrane"/>
    <property type="evidence" value="ECO:0007669"/>
    <property type="project" value="UniProtKB-SubCell"/>
</dbReference>
<keyword evidence="6" id="KW-0066">ATP synthesis</keyword>
<dbReference type="EMBL" id="MHUT01000009">
    <property type="protein sequence ID" value="OHA81346.1"/>
    <property type="molecule type" value="Genomic_DNA"/>
</dbReference>
<evidence type="ECO:0000313" key="7">
    <source>
        <dbReference type="EMBL" id="OHA81346.1"/>
    </source>
</evidence>
<evidence type="ECO:0000256" key="1">
    <source>
        <dbReference type="ARBA" id="ARBA00004370"/>
    </source>
</evidence>
<accession>A0A1G2S8F5</accession>
<keyword evidence="5" id="KW-0472">Membrane</keyword>
<dbReference type="Proteomes" id="UP000179118">
    <property type="component" value="Unassembled WGS sequence"/>
</dbReference>
<evidence type="ECO:0000256" key="4">
    <source>
        <dbReference type="ARBA" id="ARBA00023065"/>
    </source>
</evidence>
<dbReference type="InterPro" id="IPR000711">
    <property type="entry name" value="ATPase_OSCP/dsu"/>
</dbReference>
<evidence type="ECO:0000256" key="3">
    <source>
        <dbReference type="ARBA" id="ARBA00022781"/>
    </source>
</evidence>
<keyword evidence="2" id="KW-0813">Transport</keyword>
<comment type="subcellular location">
    <subcellularLocation>
        <location evidence="1">Membrane</location>
    </subcellularLocation>
</comment>
<comment type="caution">
    <text evidence="7">The sequence shown here is derived from an EMBL/GenBank/DDBJ whole genome shotgun (WGS) entry which is preliminary data.</text>
</comment>
<keyword evidence="4" id="KW-0406">Ion transport</keyword>
<proteinExistence type="predicted"/>
<evidence type="ECO:0000256" key="2">
    <source>
        <dbReference type="ARBA" id="ARBA00022448"/>
    </source>
</evidence>
<dbReference type="AlphaFoldDB" id="A0A1G2S8F5"/>
<evidence type="ECO:0000256" key="6">
    <source>
        <dbReference type="ARBA" id="ARBA00023310"/>
    </source>
</evidence>
<protein>
    <submittedName>
        <fullName evidence="7">Uncharacterized protein</fullName>
    </submittedName>
</protein>
<reference evidence="7 8" key="1">
    <citation type="journal article" date="2016" name="Nat. Commun.">
        <title>Thousands of microbial genomes shed light on interconnected biogeochemical processes in an aquifer system.</title>
        <authorList>
            <person name="Anantharaman K."/>
            <person name="Brown C.T."/>
            <person name="Hug L.A."/>
            <person name="Sharon I."/>
            <person name="Castelle C.J."/>
            <person name="Probst A.J."/>
            <person name="Thomas B.C."/>
            <person name="Singh A."/>
            <person name="Wilkins M.J."/>
            <person name="Karaoz U."/>
            <person name="Brodie E.L."/>
            <person name="Williams K.H."/>
            <person name="Hubbard S.S."/>
            <person name="Banfield J.F."/>
        </authorList>
    </citation>
    <scope>NUCLEOTIDE SEQUENCE [LARGE SCALE GENOMIC DNA]</scope>
</reference>
<evidence type="ECO:0000313" key="8">
    <source>
        <dbReference type="Proteomes" id="UP000179118"/>
    </source>
</evidence>
<dbReference type="Pfam" id="PF00213">
    <property type="entry name" value="OSCP"/>
    <property type="match status" value="1"/>
</dbReference>
<organism evidence="7 8">
    <name type="scientific">Candidatus Yonathbacteria bacterium RIFCSPHIGHO2_02_FULL_44_14</name>
    <dbReference type="NCBI Taxonomy" id="1802724"/>
    <lineage>
        <taxon>Bacteria</taxon>
        <taxon>Candidatus Yonathiibacteriota</taxon>
    </lineage>
</organism>